<sequence>MPRSRVLFLSVALAGLAGCAGQPLVALPTPSPEARAEVLVYRESAFIAGGVSLAVGSPGGAFAALSNADYVVAGMAAGVREIFVQARSAEPTRVTVNLQPGARVCLRTSASPSTLAKVLVPVTLIATGYHFYLDEVPCPSADVLANYKRVPVTYAAP</sequence>
<dbReference type="EMBL" id="JBIGIB010000004">
    <property type="protein sequence ID" value="MFG6468006.1"/>
    <property type="molecule type" value="Genomic_DNA"/>
</dbReference>
<name>A0ABW7H196_9BURK</name>
<proteinExistence type="predicted"/>
<comment type="caution">
    <text evidence="2">The sequence shown here is derived from an EMBL/GenBank/DDBJ whole genome shotgun (WGS) entry which is preliminary data.</text>
</comment>
<reference evidence="2 3" key="1">
    <citation type="submission" date="2024-08" db="EMBL/GenBank/DDBJ databases">
        <authorList>
            <person name="Lu H."/>
        </authorList>
    </citation>
    <scope>NUCLEOTIDE SEQUENCE [LARGE SCALE GENOMIC DNA]</scope>
    <source>
        <strain evidence="2 3">BYS87W</strain>
    </source>
</reference>
<keyword evidence="1" id="KW-0732">Signal</keyword>
<evidence type="ECO:0008006" key="4">
    <source>
        <dbReference type="Google" id="ProtNLM"/>
    </source>
</evidence>
<accession>A0ABW7H196</accession>
<evidence type="ECO:0000256" key="1">
    <source>
        <dbReference type="SAM" id="SignalP"/>
    </source>
</evidence>
<feature type="signal peptide" evidence="1">
    <location>
        <begin position="1"/>
        <end position="19"/>
    </location>
</feature>
<organism evidence="2 3">
    <name type="scientific">Pelomonas baiyunensis</name>
    <dbReference type="NCBI Taxonomy" id="3299026"/>
    <lineage>
        <taxon>Bacteria</taxon>
        <taxon>Pseudomonadati</taxon>
        <taxon>Pseudomonadota</taxon>
        <taxon>Betaproteobacteria</taxon>
        <taxon>Burkholderiales</taxon>
        <taxon>Sphaerotilaceae</taxon>
        <taxon>Roseateles</taxon>
    </lineage>
</organism>
<evidence type="ECO:0000313" key="2">
    <source>
        <dbReference type="EMBL" id="MFG6468006.1"/>
    </source>
</evidence>
<protein>
    <recommendedName>
        <fullName evidence="4">DUF2846 domain-containing protein</fullName>
    </recommendedName>
</protein>
<dbReference type="Proteomes" id="UP001606303">
    <property type="component" value="Unassembled WGS sequence"/>
</dbReference>
<keyword evidence="3" id="KW-1185">Reference proteome</keyword>
<gene>
    <name evidence="2" type="ORF">ACG01O_15375</name>
</gene>
<dbReference type="PROSITE" id="PS51257">
    <property type="entry name" value="PROKAR_LIPOPROTEIN"/>
    <property type="match status" value="1"/>
</dbReference>
<evidence type="ECO:0000313" key="3">
    <source>
        <dbReference type="Proteomes" id="UP001606303"/>
    </source>
</evidence>
<dbReference type="RefSeq" id="WP_394385877.1">
    <property type="nucleotide sequence ID" value="NZ_JBIGIB010000004.1"/>
</dbReference>
<feature type="chain" id="PRO_5047384968" description="DUF2846 domain-containing protein" evidence="1">
    <location>
        <begin position="20"/>
        <end position="157"/>
    </location>
</feature>